<feature type="signal peptide" evidence="5">
    <location>
        <begin position="1"/>
        <end position="29"/>
    </location>
</feature>
<keyword evidence="8" id="KW-1185">Reference proteome</keyword>
<evidence type="ECO:0000256" key="2">
    <source>
        <dbReference type="ARBA" id="ARBA00008814"/>
    </source>
</evidence>
<sequence length="340" mass="35911">MTSADVGTRLTRRGLFAAAGVTTVAAVLAACGRAPDDATGSGDWSFTDDRGKTLRANGIPSRVVAFTGSAAALADYGVAHRIAGVFGDATAANGAKSELAGDLDLNNLTVLGNAWGDFPLEKYAALEPDLLVTDTYTPDQLWYIPDDSRSKIESINPNIAAIAVARQPLPVTIGRYEQLATALGGDPNAPAVAQARARFTAAGQAVRDAVAQRPGLRVLAASAAPDTFYVSDPRASADLRYFQELGVDLVVPERVDSQGFYESLSWENADKYRADLILLDGRSNALQPDALAGKPLWRTLPAVRSGQITPWSTVFRYSYAGVAPLLERFAAALRSARAAA</sequence>
<dbReference type="PANTHER" id="PTHR30532">
    <property type="entry name" value="IRON III DICITRATE-BINDING PERIPLASMIC PROTEIN"/>
    <property type="match status" value="1"/>
</dbReference>
<protein>
    <submittedName>
        <fullName evidence="7">Iron complex transport system substrate-binding protein</fullName>
    </submittedName>
</protein>
<feature type="chain" id="PRO_5016794528" evidence="5">
    <location>
        <begin position="30"/>
        <end position="340"/>
    </location>
</feature>
<evidence type="ECO:0000256" key="1">
    <source>
        <dbReference type="ARBA" id="ARBA00004196"/>
    </source>
</evidence>
<dbReference type="Pfam" id="PF01497">
    <property type="entry name" value="Peripla_BP_2"/>
    <property type="match status" value="1"/>
</dbReference>
<dbReference type="InterPro" id="IPR006311">
    <property type="entry name" value="TAT_signal"/>
</dbReference>
<reference evidence="7 8" key="1">
    <citation type="submission" date="2018-07" db="EMBL/GenBank/DDBJ databases">
        <title>Genomic Encyclopedia of Type Strains, Phase IV (KMG-IV): sequencing the most valuable type-strain genomes for metagenomic binning, comparative biology and taxonomic classification.</title>
        <authorList>
            <person name="Goeker M."/>
        </authorList>
    </citation>
    <scope>NUCLEOTIDE SEQUENCE [LARGE SCALE GENOMIC DNA]</scope>
    <source>
        <strain evidence="7 8">DSM 44952</strain>
    </source>
</reference>
<dbReference type="PROSITE" id="PS51318">
    <property type="entry name" value="TAT"/>
    <property type="match status" value="1"/>
</dbReference>
<evidence type="ECO:0000256" key="5">
    <source>
        <dbReference type="SAM" id="SignalP"/>
    </source>
</evidence>
<evidence type="ECO:0000313" key="7">
    <source>
        <dbReference type="EMBL" id="RDI55808.1"/>
    </source>
</evidence>
<comment type="caution">
    <text evidence="7">The sequence shown here is derived from an EMBL/GenBank/DDBJ whole genome shotgun (WGS) entry which is preliminary data.</text>
</comment>
<dbReference type="SUPFAM" id="SSF53807">
    <property type="entry name" value="Helical backbone' metal receptor"/>
    <property type="match status" value="1"/>
</dbReference>
<dbReference type="GO" id="GO:1901678">
    <property type="term" value="P:iron coordination entity transport"/>
    <property type="evidence" value="ECO:0007669"/>
    <property type="project" value="UniProtKB-ARBA"/>
</dbReference>
<dbReference type="GO" id="GO:0030288">
    <property type="term" value="C:outer membrane-bounded periplasmic space"/>
    <property type="evidence" value="ECO:0007669"/>
    <property type="project" value="TreeGrafter"/>
</dbReference>
<dbReference type="PANTHER" id="PTHR30532:SF24">
    <property type="entry name" value="FERRIC ENTEROBACTIN-BINDING PERIPLASMIC PROTEIN FEPB"/>
    <property type="match status" value="1"/>
</dbReference>
<dbReference type="PROSITE" id="PS50983">
    <property type="entry name" value="FE_B12_PBP"/>
    <property type="match status" value="1"/>
</dbReference>
<dbReference type="InterPro" id="IPR002491">
    <property type="entry name" value="ABC_transptr_periplasmic_BD"/>
</dbReference>
<evidence type="ECO:0000256" key="4">
    <source>
        <dbReference type="ARBA" id="ARBA00022729"/>
    </source>
</evidence>
<dbReference type="RefSeq" id="WP_068021921.1">
    <property type="nucleotide sequence ID" value="NZ_QQAZ01000001.1"/>
</dbReference>
<dbReference type="STRING" id="1210089.GCA_001613165_04135"/>
<evidence type="ECO:0000259" key="6">
    <source>
        <dbReference type="PROSITE" id="PS50983"/>
    </source>
</evidence>
<feature type="domain" description="Fe/B12 periplasmic-binding" evidence="6">
    <location>
        <begin position="61"/>
        <end position="340"/>
    </location>
</feature>
<dbReference type="OrthoDB" id="7941913at2"/>
<evidence type="ECO:0000256" key="3">
    <source>
        <dbReference type="ARBA" id="ARBA00022448"/>
    </source>
</evidence>
<gene>
    <name evidence="7" type="ORF">DFR68_101644</name>
</gene>
<keyword evidence="3" id="KW-0813">Transport</keyword>
<proteinExistence type="inferred from homology"/>
<dbReference type="InterPro" id="IPR051313">
    <property type="entry name" value="Bact_iron-sidero_bind"/>
</dbReference>
<dbReference type="Gene3D" id="3.40.50.1980">
    <property type="entry name" value="Nitrogenase molybdenum iron protein domain"/>
    <property type="match status" value="2"/>
</dbReference>
<comment type="subcellular location">
    <subcellularLocation>
        <location evidence="1">Cell envelope</location>
    </subcellularLocation>
</comment>
<keyword evidence="4 5" id="KW-0732">Signal</keyword>
<evidence type="ECO:0000313" key="8">
    <source>
        <dbReference type="Proteomes" id="UP000255355"/>
    </source>
</evidence>
<dbReference type="EMBL" id="QQAZ01000001">
    <property type="protein sequence ID" value="RDI55808.1"/>
    <property type="molecule type" value="Genomic_DNA"/>
</dbReference>
<dbReference type="Proteomes" id="UP000255355">
    <property type="component" value="Unassembled WGS sequence"/>
</dbReference>
<dbReference type="AlphaFoldDB" id="A0A370HEZ3"/>
<organism evidence="7 8">
    <name type="scientific">Nocardia mexicana</name>
    <dbReference type="NCBI Taxonomy" id="279262"/>
    <lineage>
        <taxon>Bacteria</taxon>
        <taxon>Bacillati</taxon>
        <taxon>Actinomycetota</taxon>
        <taxon>Actinomycetes</taxon>
        <taxon>Mycobacteriales</taxon>
        <taxon>Nocardiaceae</taxon>
        <taxon>Nocardia</taxon>
    </lineage>
</organism>
<accession>A0A370HEZ3</accession>
<comment type="similarity">
    <text evidence="2">Belongs to the bacterial solute-binding protein 8 family.</text>
</comment>
<name>A0A370HEZ3_9NOCA</name>